<organism evidence="1">
    <name type="scientific">Oryza brachyantha</name>
    <name type="common">malo sina</name>
    <dbReference type="NCBI Taxonomy" id="4533"/>
    <lineage>
        <taxon>Eukaryota</taxon>
        <taxon>Viridiplantae</taxon>
        <taxon>Streptophyta</taxon>
        <taxon>Embryophyta</taxon>
        <taxon>Tracheophyta</taxon>
        <taxon>Spermatophyta</taxon>
        <taxon>Magnoliopsida</taxon>
        <taxon>Liliopsida</taxon>
        <taxon>Poales</taxon>
        <taxon>Poaceae</taxon>
        <taxon>BOP clade</taxon>
        <taxon>Oryzoideae</taxon>
        <taxon>Oryzeae</taxon>
        <taxon>Oryzinae</taxon>
        <taxon>Oryza</taxon>
    </lineage>
</organism>
<dbReference type="EnsemblPlants" id="OB05G17030.1">
    <property type="protein sequence ID" value="OB05G17030.1"/>
    <property type="gene ID" value="OB05G17030"/>
</dbReference>
<reference evidence="1" key="2">
    <citation type="submission" date="2013-04" db="UniProtKB">
        <authorList>
            <consortium name="EnsemblPlants"/>
        </authorList>
    </citation>
    <scope>IDENTIFICATION</scope>
</reference>
<sequence>MKRMATATAFCDASAANARACAARADPPPARSESDRMAMNGVLCCSATSATAAVSMSIAVTPSLDRRNCRYAALSTNTLAPHPRSTRATAGRRGRPV</sequence>
<evidence type="ECO:0000313" key="2">
    <source>
        <dbReference type="Proteomes" id="UP000006038"/>
    </source>
</evidence>
<protein>
    <submittedName>
        <fullName evidence="1">Uncharacterized protein</fullName>
    </submittedName>
</protein>
<dbReference type="Proteomes" id="UP000006038">
    <property type="component" value="Chromosome 5"/>
</dbReference>
<proteinExistence type="predicted"/>
<reference evidence="1" key="1">
    <citation type="journal article" date="2013" name="Nat. Commun.">
        <title>Whole-genome sequencing of Oryza brachyantha reveals mechanisms underlying Oryza genome evolution.</title>
        <authorList>
            <person name="Chen J."/>
            <person name="Huang Q."/>
            <person name="Gao D."/>
            <person name="Wang J."/>
            <person name="Lang Y."/>
            <person name="Liu T."/>
            <person name="Li B."/>
            <person name="Bai Z."/>
            <person name="Luis Goicoechea J."/>
            <person name="Liang C."/>
            <person name="Chen C."/>
            <person name="Zhang W."/>
            <person name="Sun S."/>
            <person name="Liao Y."/>
            <person name="Zhang X."/>
            <person name="Yang L."/>
            <person name="Song C."/>
            <person name="Wang M."/>
            <person name="Shi J."/>
            <person name="Liu G."/>
            <person name="Liu J."/>
            <person name="Zhou H."/>
            <person name="Zhou W."/>
            <person name="Yu Q."/>
            <person name="An N."/>
            <person name="Chen Y."/>
            <person name="Cai Q."/>
            <person name="Wang B."/>
            <person name="Liu B."/>
            <person name="Min J."/>
            <person name="Huang Y."/>
            <person name="Wu H."/>
            <person name="Li Z."/>
            <person name="Zhang Y."/>
            <person name="Yin Y."/>
            <person name="Song W."/>
            <person name="Jiang J."/>
            <person name="Jackson S.A."/>
            <person name="Wing R.A."/>
            <person name="Wang J."/>
            <person name="Chen M."/>
        </authorList>
    </citation>
    <scope>NUCLEOTIDE SEQUENCE [LARGE SCALE GENOMIC DNA]</scope>
    <source>
        <strain evidence="1">cv. IRGC 101232</strain>
    </source>
</reference>
<name>J3M529_ORYBR</name>
<dbReference type="AlphaFoldDB" id="J3M529"/>
<dbReference type="Gramene" id="OB05G17030.1">
    <property type="protein sequence ID" value="OB05G17030.1"/>
    <property type="gene ID" value="OB05G17030"/>
</dbReference>
<accession>J3M529</accession>
<keyword evidence="2" id="KW-1185">Reference proteome</keyword>
<dbReference type="HOGENOM" id="CLU_165076_0_0_1"/>
<evidence type="ECO:0000313" key="1">
    <source>
        <dbReference type="EnsemblPlants" id="OB05G17030.1"/>
    </source>
</evidence>